<accession>A0A0A8ZKN3</accession>
<dbReference type="EMBL" id="GBRH01258529">
    <property type="protein sequence ID" value="JAD39366.1"/>
    <property type="molecule type" value="Transcribed_RNA"/>
</dbReference>
<protein>
    <submittedName>
        <fullName evidence="1">Uncharacterized protein</fullName>
    </submittedName>
</protein>
<proteinExistence type="predicted"/>
<reference evidence="1" key="2">
    <citation type="journal article" date="2015" name="Data Brief">
        <title>Shoot transcriptome of the giant reed, Arundo donax.</title>
        <authorList>
            <person name="Barrero R.A."/>
            <person name="Guerrero F.D."/>
            <person name="Moolhuijzen P."/>
            <person name="Goolsby J.A."/>
            <person name="Tidwell J."/>
            <person name="Bellgard S.E."/>
            <person name="Bellgard M.I."/>
        </authorList>
    </citation>
    <scope>NUCLEOTIDE SEQUENCE</scope>
    <source>
        <tissue evidence="1">Shoot tissue taken approximately 20 cm above the soil surface</tissue>
    </source>
</reference>
<reference evidence="1" key="1">
    <citation type="submission" date="2014-09" db="EMBL/GenBank/DDBJ databases">
        <authorList>
            <person name="Magalhaes I.L.F."/>
            <person name="Oliveira U."/>
            <person name="Santos F.R."/>
            <person name="Vidigal T.H.D.A."/>
            <person name="Brescovit A.D."/>
            <person name="Santos A.J."/>
        </authorList>
    </citation>
    <scope>NUCLEOTIDE SEQUENCE</scope>
    <source>
        <tissue evidence="1">Shoot tissue taken approximately 20 cm above the soil surface</tissue>
    </source>
</reference>
<dbReference type="AlphaFoldDB" id="A0A0A8ZKN3"/>
<organism evidence="1">
    <name type="scientific">Arundo donax</name>
    <name type="common">Giant reed</name>
    <name type="synonym">Donax arundinaceus</name>
    <dbReference type="NCBI Taxonomy" id="35708"/>
    <lineage>
        <taxon>Eukaryota</taxon>
        <taxon>Viridiplantae</taxon>
        <taxon>Streptophyta</taxon>
        <taxon>Embryophyta</taxon>
        <taxon>Tracheophyta</taxon>
        <taxon>Spermatophyta</taxon>
        <taxon>Magnoliopsida</taxon>
        <taxon>Liliopsida</taxon>
        <taxon>Poales</taxon>
        <taxon>Poaceae</taxon>
        <taxon>PACMAD clade</taxon>
        <taxon>Arundinoideae</taxon>
        <taxon>Arundineae</taxon>
        <taxon>Arundo</taxon>
    </lineage>
</organism>
<name>A0A0A8ZKN3_ARUDO</name>
<evidence type="ECO:0000313" key="1">
    <source>
        <dbReference type="EMBL" id="JAD39366.1"/>
    </source>
</evidence>
<sequence>MDFKVYCHFRPLSDHSRCKLQAYMSYFEM</sequence>